<dbReference type="GO" id="GO:0006355">
    <property type="term" value="P:regulation of DNA-templated transcription"/>
    <property type="evidence" value="ECO:0007669"/>
    <property type="project" value="InterPro"/>
</dbReference>
<dbReference type="Ensembl" id="ENSSSCT00040021677.1">
    <property type="protein sequence ID" value="ENSSSCP00040009050.1"/>
    <property type="gene ID" value="ENSSSCG00040016126.1"/>
</dbReference>
<evidence type="ECO:0008006" key="18">
    <source>
        <dbReference type="Google" id="ProtNLM"/>
    </source>
</evidence>
<keyword evidence="6 12" id="KW-0863">Zinc-finger</keyword>
<evidence type="ECO:0000259" key="15">
    <source>
        <dbReference type="PROSITE" id="PS50805"/>
    </source>
</evidence>
<dbReference type="GO" id="GO:0022603">
    <property type="term" value="P:regulation of anatomical structure morphogenesis"/>
    <property type="evidence" value="ECO:0007669"/>
    <property type="project" value="UniProtKB-ARBA"/>
</dbReference>
<feature type="compositionally biased region" description="Basic and acidic residues" evidence="13">
    <location>
        <begin position="261"/>
        <end position="278"/>
    </location>
</feature>
<sequence length="636" mass="74229">MTSQPLEISSGCVTVERLTQMMERRAWCSPDSALFKEEEDMTSSLERVTFKDVAVDLTQEEWQQMKPAQRNLYRDVMLENYSNLVTVGCQVTKPEVIFKLEQEEEPWVVEEEMLGRHCPESGRGGEKSLCASEVMAEDLKFKDVAIYFSQKEWECLHFAQKDLYREVMFENYNNLIALGFSNSKPDVISLLEQGKEPWLVRSKEIKEWCPDWESRRETKTFSQKEDNYEIQTLQPEITKRLTREIRCLLERLPEERFRQAIITSRERSTSVQHTDHRAPQTVHTGAKPSESKESKETFRYQSHYRQHEGNPNKEKDSKCRECGKAFNNRSDLIKHQRVHESKNSNKKFLHDSEVTKSQSSNTPEKPHKCKECGKAFHSSSQLGKHQKIHMGEKPYKCTECGKAFPSTSQLNLHQRIHTNEKYYECKECGKAFTRPSHLFRHQRIHTGEKPHKCKECGKAFRYDTQLSLHQIIHTGERRYECRDCGKVYSCASQLSLHQRIHTGEKPHKCKECGKAFISDSHLVRHMSVHTGEKPYKCKQCGKSFRRGSELTRHQRAHTGEKPYKCQECEMAFTCSTELIRHQKVHTGERPHKCTECGKAFIRRSELTHHQRSHSGEKPYQCKECGKAFGRGSELSR</sequence>
<protein>
    <recommendedName>
        <fullName evidence="18">Zinc finger protein 568</fullName>
    </recommendedName>
</protein>
<organism evidence="16 17">
    <name type="scientific">Sus scrofa</name>
    <name type="common">Pig</name>
    <dbReference type="NCBI Taxonomy" id="9823"/>
    <lineage>
        <taxon>Eukaryota</taxon>
        <taxon>Metazoa</taxon>
        <taxon>Chordata</taxon>
        <taxon>Craniata</taxon>
        <taxon>Vertebrata</taxon>
        <taxon>Euteleostomi</taxon>
        <taxon>Mammalia</taxon>
        <taxon>Eutheria</taxon>
        <taxon>Laurasiatheria</taxon>
        <taxon>Artiodactyla</taxon>
        <taxon>Suina</taxon>
        <taxon>Suidae</taxon>
        <taxon>Sus</taxon>
    </lineage>
</organism>
<dbReference type="SMART" id="SM00349">
    <property type="entry name" value="KRAB"/>
    <property type="match status" value="2"/>
</dbReference>
<dbReference type="FunFam" id="3.30.160.60:FF:000690">
    <property type="entry name" value="Zinc finger protein 354C"/>
    <property type="match status" value="1"/>
</dbReference>
<evidence type="ECO:0000256" key="2">
    <source>
        <dbReference type="ARBA" id="ARBA00004123"/>
    </source>
</evidence>
<dbReference type="AlphaFoldDB" id="A0A8D0JSI5"/>
<keyword evidence="7" id="KW-0862">Zinc</keyword>
<feature type="domain" description="C2H2-type" evidence="14">
    <location>
        <begin position="395"/>
        <end position="422"/>
    </location>
</feature>
<dbReference type="Ensembl" id="ENSSSCT00060001268.1">
    <property type="protein sequence ID" value="ENSSSCP00060000364.1"/>
    <property type="gene ID" value="ENSSSCG00060001047.1"/>
</dbReference>
<evidence type="ECO:0000256" key="6">
    <source>
        <dbReference type="ARBA" id="ARBA00022771"/>
    </source>
</evidence>
<proteinExistence type="inferred from homology"/>
<feature type="domain" description="C2H2-type" evidence="14">
    <location>
        <begin position="317"/>
        <end position="344"/>
    </location>
</feature>
<feature type="region of interest" description="Disordered" evidence="13">
    <location>
        <begin position="333"/>
        <end position="370"/>
    </location>
</feature>
<feature type="domain" description="KRAB" evidence="15">
    <location>
        <begin position="48"/>
        <end position="119"/>
    </location>
</feature>
<keyword evidence="9" id="KW-0238">DNA-binding</keyword>
<dbReference type="Proteomes" id="UP000694722">
    <property type="component" value="Unplaced"/>
</dbReference>
<dbReference type="GO" id="GO:0008270">
    <property type="term" value="F:zinc ion binding"/>
    <property type="evidence" value="ECO:0007669"/>
    <property type="project" value="UniProtKB-KW"/>
</dbReference>
<keyword evidence="11" id="KW-0539">Nucleus</keyword>
<feature type="domain" description="C2H2-type" evidence="14">
    <location>
        <begin position="479"/>
        <end position="506"/>
    </location>
</feature>
<dbReference type="FunFam" id="3.30.160.60:FF:000737">
    <property type="entry name" value="Zinc finger protein 565"/>
    <property type="match status" value="1"/>
</dbReference>
<dbReference type="InterPro" id="IPR001909">
    <property type="entry name" value="KRAB"/>
</dbReference>
<dbReference type="SUPFAM" id="SSF57667">
    <property type="entry name" value="beta-beta-alpha zinc fingers"/>
    <property type="match status" value="6"/>
</dbReference>
<evidence type="ECO:0000256" key="3">
    <source>
        <dbReference type="ARBA" id="ARBA00006991"/>
    </source>
</evidence>
<dbReference type="Ensembl" id="ENSSSCT00050094352.1">
    <property type="protein sequence ID" value="ENSSSCP00050040675.1"/>
    <property type="gene ID" value="ENSSSCG00050069148.1"/>
</dbReference>
<evidence type="ECO:0000259" key="14">
    <source>
        <dbReference type="PROSITE" id="PS50157"/>
    </source>
</evidence>
<feature type="domain" description="C2H2-type" evidence="14">
    <location>
        <begin position="619"/>
        <end position="636"/>
    </location>
</feature>
<dbReference type="Pfam" id="PF01352">
    <property type="entry name" value="KRAB"/>
    <property type="match status" value="2"/>
</dbReference>
<dbReference type="CDD" id="cd07765">
    <property type="entry name" value="KRAB_A-box"/>
    <property type="match status" value="2"/>
</dbReference>
<evidence type="ECO:0000256" key="5">
    <source>
        <dbReference type="ARBA" id="ARBA00022737"/>
    </source>
</evidence>
<feature type="domain" description="C2H2-type" evidence="14">
    <location>
        <begin position="591"/>
        <end position="618"/>
    </location>
</feature>
<dbReference type="InterPro" id="IPR036051">
    <property type="entry name" value="KRAB_dom_sf"/>
</dbReference>
<comment type="similarity">
    <text evidence="3">Belongs to the krueppel C2H2-type zinc-finger protein family.</text>
</comment>
<dbReference type="SMART" id="SM00355">
    <property type="entry name" value="ZnF_C2H2"/>
    <property type="match status" value="10"/>
</dbReference>
<dbReference type="GO" id="GO:0005634">
    <property type="term" value="C:nucleus"/>
    <property type="evidence" value="ECO:0007669"/>
    <property type="project" value="UniProtKB-SubCell"/>
</dbReference>
<evidence type="ECO:0000256" key="7">
    <source>
        <dbReference type="ARBA" id="ARBA00022833"/>
    </source>
</evidence>
<feature type="domain" description="C2H2-type" evidence="14">
    <location>
        <begin position="451"/>
        <end position="478"/>
    </location>
</feature>
<dbReference type="SUPFAM" id="SSF109640">
    <property type="entry name" value="KRAB domain (Kruppel-associated box)"/>
    <property type="match status" value="2"/>
</dbReference>
<feature type="domain" description="C2H2-type" evidence="14">
    <location>
        <begin position="535"/>
        <end position="562"/>
    </location>
</feature>
<feature type="compositionally biased region" description="Basic and acidic residues" evidence="13">
    <location>
        <begin position="305"/>
        <end position="319"/>
    </location>
</feature>
<keyword evidence="5" id="KW-0677">Repeat</keyword>
<dbReference type="FunFam" id="3.30.160.60:FF:003142">
    <property type="entry name" value="Zinc finger protein 30"/>
    <property type="match status" value="1"/>
</dbReference>
<dbReference type="Gene3D" id="3.30.160.60">
    <property type="entry name" value="Classic Zinc Finger"/>
    <property type="match status" value="11"/>
</dbReference>
<comment type="subcellular location">
    <subcellularLocation>
        <location evidence="2">Nucleus</location>
    </subcellularLocation>
</comment>
<dbReference type="Proteomes" id="UP000694571">
    <property type="component" value="Unplaced"/>
</dbReference>
<evidence type="ECO:0000256" key="12">
    <source>
        <dbReference type="PROSITE-ProRule" id="PRU00042"/>
    </source>
</evidence>
<reference evidence="16" key="1">
    <citation type="submission" date="2025-05" db="UniProtKB">
        <authorList>
            <consortium name="Ensembl"/>
        </authorList>
    </citation>
    <scope>IDENTIFICATION</scope>
</reference>
<dbReference type="PANTHER" id="PTHR24377">
    <property type="entry name" value="IP01015P-RELATED"/>
    <property type="match status" value="1"/>
</dbReference>
<evidence type="ECO:0000256" key="8">
    <source>
        <dbReference type="ARBA" id="ARBA00023015"/>
    </source>
</evidence>
<feature type="compositionally biased region" description="Basic and acidic residues" evidence="13">
    <location>
        <begin position="333"/>
        <end position="354"/>
    </location>
</feature>
<feature type="domain" description="KRAB" evidence="15">
    <location>
        <begin position="139"/>
        <end position="210"/>
    </location>
</feature>
<feature type="compositionally biased region" description="Basic and acidic residues" evidence="13">
    <location>
        <begin position="289"/>
        <end position="298"/>
    </location>
</feature>
<dbReference type="Pfam" id="PF00096">
    <property type="entry name" value="zf-C2H2"/>
    <property type="match status" value="9"/>
</dbReference>
<feature type="domain" description="C2H2-type" evidence="14">
    <location>
        <begin position="507"/>
        <end position="534"/>
    </location>
</feature>
<evidence type="ECO:0000256" key="1">
    <source>
        <dbReference type="ARBA" id="ARBA00003767"/>
    </source>
</evidence>
<feature type="domain" description="C2H2-type" evidence="14">
    <location>
        <begin position="563"/>
        <end position="590"/>
    </location>
</feature>
<dbReference type="FunFam" id="3.30.160.60:FF:000047">
    <property type="entry name" value="zinc finger protein OZF"/>
    <property type="match status" value="1"/>
</dbReference>
<keyword evidence="4" id="KW-0479">Metal-binding</keyword>
<keyword evidence="10" id="KW-0804">Transcription</keyword>
<dbReference type="PROSITE" id="PS50805">
    <property type="entry name" value="KRAB"/>
    <property type="match status" value="2"/>
</dbReference>
<dbReference type="Gene3D" id="6.10.140.140">
    <property type="match status" value="2"/>
</dbReference>
<dbReference type="PROSITE" id="PS50157">
    <property type="entry name" value="ZINC_FINGER_C2H2_2"/>
    <property type="match status" value="11"/>
</dbReference>
<dbReference type="FunFam" id="3.30.160.60:FF:001014">
    <property type="entry name" value="Zinc finger protein 597"/>
    <property type="match status" value="1"/>
</dbReference>
<evidence type="ECO:0000256" key="11">
    <source>
        <dbReference type="ARBA" id="ARBA00023242"/>
    </source>
</evidence>
<dbReference type="InterPro" id="IPR050826">
    <property type="entry name" value="Krueppel_C2H2_ZnFinger"/>
</dbReference>
<dbReference type="FunFam" id="3.30.160.60:FF:000052">
    <property type="entry name" value="zinc finger protein 546 isoform X1"/>
    <property type="match status" value="1"/>
</dbReference>
<feature type="region of interest" description="Disordered" evidence="13">
    <location>
        <begin position="261"/>
        <end position="319"/>
    </location>
</feature>
<name>A0A8D0JSI5_PIG</name>
<evidence type="ECO:0000256" key="10">
    <source>
        <dbReference type="ARBA" id="ARBA00023163"/>
    </source>
</evidence>
<dbReference type="PROSITE" id="PS00028">
    <property type="entry name" value="ZINC_FINGER_C2H2_1"/>
    <property type="match status" value="10"/>
</dbReference>
<keyword evidence="8" id="KW-0805">Transcription regulation</keyword>
<dbReference type="FunFam" id="3.30.160.60:FF:000281">
    <property type="entry name" value="Zinc finger protein 558 isoform X1"/>
    <property type="match status" value="1"/>
</dbReference>
<evidence type="ECO:0000256" key="9">
    <source>
        <dbReference type="ARBA" id="ARBA00023125"/>
    </source>
</evidence>
<evidence type="ECO:0000313" key="17">
    <source>
        <dbReference type="Proteomes" id="UP000694571"/>
    </source>
</evidence>
<accession>A0A8D0JSI5</accession>
<feature type="domain" description="C2H2-type" evidence="14">
    <location>
        <begin position="423"/>
        <end position="450"/>
    </location>
</feature>
<evidence type="ECO:0000256" key="13">
    <source>
        <dbReference type="SAM" id="MobiDB-lite"/>
    </source>
</evidence>
<evidence type="ECO:0000313" key="16">
    <source>
        <dbReference type="Ensembl" id="ENSSSCP00050040675.1"/>
    </source>
</evidence>
<dbReference type="InterPro" id="IPR036236">
    <property type="entry name" value="Znf_C2H2_sf"/>
</dbReference>
<evidence type="ECO:0000256" key="4">
    <source>
        <dbReference type="ARBA" id="ARBA00022723"/>
    </source>
</evidence>
<dbReference type="FunFam" id="3.30.160.60:FF:002063">
    <property type="entry name" value="RB associated KRAB zinc finger"/>
    <property type="match status" value="1"/>
</dbReference>
<comment type="function">
    <text evidence="1">May be involved in transcriptional regulation.</text>
</comment>
<dbReference type="Proteomes" id="UP000694723">
    <property type="component" value="Unplaced"/>
</dbReference>
<dbReference type="FunFam" id="3.30.160.60:FF:002090">
    <property type="entry name" value="Zinc finger protein 473"/>
    <property type="match status" value="1"/>
</dbReference>
<feature type="domain" description="C2H2-type" evidence="14">
    <location>
        <begin position="367"/>
        <end position="394"/>
    </location>
</feature>
<dbReference type="GO" id="GO:1990837">
    <property type="term" value="F:sequence-specific double-stranded DNA binding"/>
    <property type="evidence" value="ECO:0007669"/>
    <property type="project" value="UniProtKB-ARBA"/>
</dbReference>
<dbReference type="InterPro" id="IPR013087">
    <property type="entry name" value="Znf_C2H2_type"/>
</dbReference>
<dbReference type="FunFam" id="3.30.160.60:FF:002343">
    <property type="entry name" value="Zinc finger protein 33A"/>
    <property type="match status" value="2"/>
</dbReference>